<protein>
    <submittedName>
        <fullName evidence="1">Uncharacterized protein</fullName>
    </submittedName>
</protein>
<proteinExistence type="predicted"/>
<gene>
    <name evidence="1" type="primary">ORF26205</name>
</gene>
<sequence>LFLRQKSKLTSNMETKYSNNKTAELCFDSSEIFVKVSNRIEFSEFSSKASV</sequence>
<feature type="non-terminal residue" evidence="1">
    <location>
        <position position="1"/>
    </location>
</feature>
<name>A0A0B6YI72_9EUPU</name>
<reference evidence="1" key="1">
    <citation type="submission" date="2014-12" db="EMBL/GenBank/DDBJ databases">
        <title>Insight into the proteome of Arion vulgaris.</title>
        <authorList>
            <person name="Aradska J."/>
            <person name="Bulat T."/>
            <person name="Smidak R."/>
            <person name="Sarate P."/>
            <person name="Gangsoo J."/>
            <person name="Sialana F."/>
            <person name="Bilban M."/>
            <person name="Lubec G."/>
        </authorList>
    </citation>
    <scope>NUCLEOTIDE SEQUENCE</scope>
    <source>
        <tissue evidence="1">Skin</tissue>
    </source>
</reference>
<dbReference type="EMBL" id="HACG01008989">
    <property type="protein sequence ID" value="CEK55854.1"/>
    <property type="molecule type" value="Transcribed_RNA"/>
</dbReference>
<dbReference type="AlphaFoldDB" id="A0A0B6YI72"/>
<evidence type="ECO:0000313" key="1">
    <source>
        <dbReference type="EMBL" id="CEK55854.1"/>
    </source>
</evidence>
<organism evidence="1">
    <name type="scientific">Arion vulgaris</name>
    <dbReference type="NCBI Taxonomy" id="1028688"/>
    <lineage>
        <taxon>Eukaryota</taxon>
        <taxon>Metazoa</taxon>
        <taxon>Spiralia</taxon>
        <taxon>Lophotrochozoa</taxon>
        <taxon>Mollusca</taxon>
        <taxon>Gastropoda</taxon>
        <taxon>Heterobranchia</taxon>
        <taxon>Euthyneura</taxon>
        <taxon>Panpulmonata</taxon>
        <taxon>Eupulmonata</taxon>
        <taxon>Stylommatophora</taxon>
        <taxon>Helicina</taxon>
        <taxon>Arionoidea</taxon>
        <taxon>Arionidae</taxon>
        <taxon>Arion</taxon>
    </lineage>
</organism>
<accession>A0A0B6YI72</accession>